<evidence type="ECO:0000313" key="1">
    <source>
        <dbReference type="EMBL" id="MED6213177.1"/>
    </source>
</evidence>
<sequence length="268" mass="30537">MDSAKGAGTGSKGVIIQLKTKVVSGKIKVKMVLGWSKTTKVWKVQAGEPKFFKPGSGLPRICVAPTHMRATHQRHLTWHFNIAPYPPRICVYYYAYARPILPNLPCYTQALHPPCICVASYTYAWLHPVPSTNIPTHMRHFQRICVATTMFPFPFHHEPTNFTIPPTYPCICVTSNAYAWLTHPPPHSTHFLSNTPTHMRTFLRICVPSYAYAWDSHPTLNLTAPSHFPTPCYPRIYVQPYVYAWNPRTNITPCSPHRACPRIDHLYA</sequence>
<protein>
    <submittedName>
        <fullName evidence="1">Uncharacterized protein</fullName>
    </submittedName>
</protein>
<comment type="caution">
    <text evidence="1">The sequence shown here is derived from an EMBL/GenBank/DDBJ whole genome shotgun (WGS) entry which is preliminary data.</text>
</comment>
<name>A0ABU6YRY8_9FABA</name>
<dbReference type="Proteomes" id="UP001341840">
    <property type="component" value="Unassembled WGS sequence"/>
</dbReference>
<dbReference type="EMBL" id="JASCZI010243429">
    <property type="protein sequence ID" value="MED6213177.1"/>
    <property type="molecule type" value="Genomic_DNA"/>
</dbReference>
<evidence type="ECO:0000313" key="2">
    <source>
        <dbReference type="Proteomes" id="UP001341840"/>
    </source>
</evidence>
<gene>
    <name evidence="1" type="ORF">PIB30_090770</name>
</gene>
<reference evidence="1 2" key="1">
    <citation type="journal article" date="2023" name="Plants (Basel)">
        <title>Bridging the Gap: Combining Genomics and Transcriptomics Approaches to Understand Stylosanthes scabra, an Orphan Legume from the Brazilian Caatinga.</title>
        <authorList>
            <person name="Ferreira-Neto J.R.C."/>
            <person name="da Silva M.D."/>
            <person name="Binneck E."/>
            <person name="de Melo N.F."/>
            <person name="da Silva R.H."/>
            <person name="de Melo A.L.T.M."/>
            <person name="Pandolfi V."/>
            <person name="Bustamante F.O."/>
            <person name="Brasileiro-Vidal A.C."/>
            <person name="Benko-Iseppon A.M."/>
        </authorList>
    </citation>
    <scope>NUCLEOTIDE SEQUENCE [LARGE SCALE GENOMIC DNA]</scope>
    <source>
        <tissue evidence="1">Leaves</tissue>
    </source>
</reference>
<organism evidence="1 2">
    <name type="scientific">Stylosanthes scabra</name>
    <dbReference type="NCBI Taxonomy" id="79078"/>
    <lineage>
        <taxon>Eukaryota</taxon>
        <taxon>Viridiplantae</taxon>
        <taxon>Streptophyta</taxon>
        <taxon>Embryophyta</taxon>
        <taxon>Tracheophyta</taxon>
        <taxon>Spermatophyta</taxon>
        <taxon>Magnoliopsida</taxon>
        <taxon>eudicotyledons</taxon>
        <taxon>Gunneridae</taxon>
        <taxon>Pentapetalae</taxon>
        <taxon>rosids</taxon>
        <taxon>fabids</taxon>
        <taxon>Fabales</taxon>
        <taxon>Fabaceae</taxon>
        <taxon>Papilionoideae</taxon>
        <taxon>50 kb inversion clade</taxon>
        <taxon>dalbergioids sensu lato</taxon>
        <taxon>Dalbergieae</taxon>
        <taxon>Pterocarpus clade</taxon>
        <taxon>Stylosanthes</taxon>
    </lineage>
</organism>
<proteinExistence type="predicted"/>
<accession>A0ABU6YRY8</accession>
<keyword evidence="2" id="KW-1185">Reference proteome</keyword>